<feature type="domain" description="Helicase C-terminal" evidence="9">
    <location>
        <begin position="397"/>
        <end position="550"/>
    </location>
</feature>
<proteinExistence type="predicted"/>
<feature type="short sequence motif" description="Q motif" evidence="6">
    <location>
        <begin position="148"/>
        <end position="176"/>
    </location>
</feature>
<reference evidence="11 12" key="1">
    <citation type="journal article" date="2018" name="Nat. Ecol. Evol.">
        <title>Shark genomes provide insights into elasmobranch evolution and the origin of vertebrates.</title>
        <authorList>
            <person name="Hara Y"/>
            <person name="Yamaguchi K"/>
            <person name="Onimaru K"/>
            <person name="Kadota M"/>
            <person name="Koyanagi M"/>
            <person name="Keeley SD"/>
            <person name="Tatsumi K"/>
            <person name="Tanaka K"/>
            <person name="Motone F"/>
            <person name="Kageyama Y"/>
            <person name="Nozu R"/>
            <person name="Adachi N"/>
            <person name="Nishimura O"/>
            <person name="Nakagawa R"/>
            <person name="Tanegashima C"/>
            <person name="Kiyatake I"/>
            <person name="Matsumoto R"/>
            <person name="Murakumo K"/>
            <person name="Nishida K"/>
            <person name="Terakita A"/>
            <person name="Kuratani S"/>
            <person name="Sato K"/>
            <person name="Hyodo S Kuraku.S."/>
        </authorList>
    </citation>
    <scope>NUCLEOTIDE SEQUENCE [LARGE SCALE GENOMIC DNA]</scope>
</reference>
<keyword evidence="5" id="KW-0067">ATP-binding</keyword>
<dbReference type="InterPro" id="IPR001650">
    <property type="entry name" value="Helicase_C-like"/>
</dbReference>
<dbReference type="InterPro" id="IPR027417">
    <property type="entry name" value="P-loop_NTPase"/>
</dbReference>
<feature type="domain" description="Helicase ATP-binding" evidence="8">
    <location>
        <begin position="179"/>
        <end position="368"/>
    </location>
</feature>
<dbReference type="Proteomes" id="UP000288216">
    <property type="component" value="Unassembled WGS sequence"/>
</dbReference>
<dbReference type="SMART" id="SM00487">
    <property type="entry name" value="DEXDc"/>
    <property type="match status" value="1"/>
</dbReference>
<keyword evidence="3" id="KW-0378">Hydrolase</keyword>
<dbReference type="InterPro" id="IPR011545">
    <property type="entry name" value="DEAD/DEAH_box_helicase_dom"/>
</dbReference>
<accession>A0A401Q1Q5</accession>
<dbReference type="EMBL" id="BFAA01010626">
    <property type="protein sequence ID" value="GCB79312.1"/>
    <property type="molecule type" value="Genomic_DNA"/>
</dbReference>
<gene>
    <name evidence="11" type="ORF">scyTo_0016940</name>
</gene>
<dbReference type="Pfam" id="PF00270">
    <property type="entry name" value="DEAD"/>
    <property type="match status" value="1"/>
</dbReference>
<dbReference type="STRING" id="75743.A0A401Q1Q5"/>
<feature type="domain" description="DEAD-box RNA helicase Q" evidence="10">
    <location>
        <begin position="148"/>
        <end position="176"/>
    </location>
</feature>
<dbReference type="Pfam" id="PF00271">
    <property type="entry name" value="Helicase_C"/>
    <property type="match status" value="1"/>
</dbReference>
<dbReference type="PROSITE" id="PS51194">
    <property type="entry name" value="HELICASE_CTER"/>
    <property type="match status" value="1"/>
</dbReference>
<keyword evidence="12" id="KW-1185">Reference proteome</keyword>
<keyword evidence="4" id="KW-0347">Helicase</keyword>
<dbReference type="AlphaFoldDB" id="A0A401Q1Q5"/>
<dbReference type="PROSITE" id="PS51192">
    <property type="entry name" value="HELICASE_ATP_BIND_1"/>
    <property type="match status" value="1"/>
</dbReference>
<sequence>MLTFGSRFGLQPRGPDSPALRFGTLLRERLALGCSSGADPRSSAPGGELPVIRIPQRSRLRAERRPRRAPELRLTRPGRLLITGKRPELNQRAGYTFGKFEPVPLVSRGWKHRKAAGDYFVINNTRSQPPALPEGEEEGARQPRGKVPTFRSLGLCAELLDALDNMGISQPTSVQAQSLGALLRGRNVLCAAETGSGKTLSYLLPVLQSLAAGRGDSPGDDGPSSLVLVPSRELAEQLQQVARPLAAGLKLTVQTVGGGRGLGTVKRTLARGPIDLLISTPGVLWKALRRDFISLRNLRHLVLDEADTLFDESFVDLLEDILQHSHIAGHPSETLGVERKAQLVVTGATFPGGVGELLSKVTDLGSITTIKSKGLHHLMPHVKQKFMKVKRTDKVSDLLQMLKELVAEKAGAGVLVFCNSAPTVNWLGYVLEDHGIKHARLQGSMKAEKRSGIFCAFQQGLMDILLCTDIASRGLDTQRVEAVINYDFPPTLCDYIHRAGRVGRVGSKVLGTVISFVTHPWDVELVQKIETAARQKMILPGLQSAIHHPPKENILEVSEDQNSQTIRTELSSE</sequence>
<dbReference type="GO" id="GO:0003676">
    <property type="term" value="F:nucleic acid binding"/>
    <property type="evidence" value="ECO:0007669"/>
    <property type="project" value="InterPro"/>
</dbReference>
<dbReference type="OrthoDB" id="10256233at2759"/>
<evidence type="ECO:0000259" key="10">
    <source>
        <dbReference type="PROSITE" id="PS51195"/>
    </source>
</evidence>
<dbReference type="EC" id="3.6.4.13" evidence="1"/>
<name>A0A401Q1Q5_SCYTO</name>
<dbReference type="PROSITE" id="PS51195">
    <property type="entry name" value="Q_MOTIF"/>
    <property type="match status" value="1"/>
</dbReference>
<evidence type="ECO:0000256" key="6">
    <source>
        <dbReference type="PROSITE-ProRule" id="PRU00552"/>
    </source>
</evidence>
<dbReference type="SUPFAM" id="SSF52540">
    <property type="entry name" value="P-loop containing nucleoside triphosphate hydrolases"/>
    <property type="match status" value="1"/>
</dbReference>
<evidence type="ECO:0000256" key="4">
    <source>
        <dbReference type="ARBA" id="ARBA00022806"/>
    </source>
</evidence>
<dbReference type="InterPro" id="IPR014014">
    <property type="entry name" value="RNA_helicase_DEAD_Q_motif"/>
</dbReference>
<dbReference type="PANTHER" id="PTHR47960">
    <property type="entry name" value="DEAD-BOX ATP-DEPENDENT RNA HELICASE 50"/>
    <property type="match status" value="1"/>
</dbReference>
<evidence type="ECO:0000256" key="7">
    <source>
        <dbReference type="SAM" id="MobiDB-lite"/>
    </source>
</evidence>
<dbReference type="OMA" id="NGDMLMK"/>
<dbReference type="GO" id="GO:0003724">
    <property type="term" value="F:RNA helicase activity"/>
    <property type="evidence" value="ECO:0007669"/>
    <property type="project" value="UniProtKB-EC"/>
</dbReference>
<dbReference type="GO" id="GO:0016787">
    <property type="term" value="F:hydrolase activity"/>
    <property type="evidence" value="ECO:0007669"/>
    <property type="project" value="UniProtKB-KW"/>
</dbReference>
<organism evidence="11 12">
    <name type="scientific">Scyliorhinus torazame</name>
    <name type="common">Cloudy catshark</name>
    <name type="synonym">Catulus torazame</name>
    <dbReference type="NCBI Taxonomy" id="75743"/>
    <lineage>
        <taxon>Eukaryota</taxon>
        <taxon>Metazoa</taxon>
        <taxon>Chordata</taxon>
        <taxon>Craniata</taxon>
        <taxon>Vertebrata</taxon>
        <taxon>Chondrichthyes</taxon>
        <taxon>Elasmobranchii</taxon>
        <taxon>Galeomorphii</taxon>
        <taxon>Galeoidea</taxon>
        <taxon>Carcharhiniformes</taxon>
        <taxon>Scyliorhinidae</taxon>
        <taxon>Scyliorhinus</taxon>
    </lineage>
</organism>
<keyword evidence="2" id="KW-0547">Nucleotide-binding</keyword>
<dbReference type="GO" id="GO:0005524">
    <property type="term" value="F:ATP binding"/>
    <property type="evidence" value="ECO:0007669"/>
    <property type="project" value="UniProtKB-KW"/>
</dbReference>
<dbReference type="Gene3D" id="3.40.50.300">
    <property type="entry name" value="P-loop containing nucleotide triphosphate hydrolases"/>
    <property type="match status" value="2"/>
</dbReference>
<evidence type="ECO:0000256" key="1">
    <source>
        <dbReference type="ARBA" id="ARBA00012552"/>
    </source>
</evidence>
<evidence type="ECO:0000259" key="8">
    <source>
        <dbReference type="PROSITE" id="PS51192"/>
    </source>
</evidence>
<feature type="region of interest" description="Disordered" evidence="7">
    <location>
        <begin position="124"/>
        <end position="146"/>
    </location>
</feature>
<dbReference type="SMART" id="SM00490">
    <property type="entry name" value="HELICc"/>
    <property type="match status" value="1"/>
</dbReference>
<evidence type="ECO:0000256" key="2">
    <source>
        <dbReference type="ARBA" id="ARBA00022741"/>
    </source>
</evidence>
<evidence type="ECO:0000259" key="9">
    <source>
        <dbReference type="PROSITE" id="PS51194"/>
    </source>
</evidence>
<dbReference type="CDD" id="cd18787">
    <property type="entry name" value="SF2_C_DEAD"/>
    <property type="match status" value="1"/>
</dbReference>
<comment type="caution">
    <text evidence="11">The sequence shown here is derived from an EMBL/GenBank/DDBJ whole genome shotgun (WGS) entry which is preliminary data.</text>
</comment>
<evidence type="ECO:0000256" key="3">
    <source>
        <dbReference type="ARBA" id="ARBA00022801"/>
    </source>
</evidence>
<evidence type="ECO:0000313" key="11">
    <source>
        <dbReference type="EMBL" id="GCB79312.1"/>
    </source>
</evidence>
<evidence type="ECO:0000313" key="12">
    <source>
        <dbReference type="Proteomes" id="UP000288216"/>
    </source>
</evidence>
<dbReference type="InterPro" id="IPR014001">
    <property type="entry name" value="Helicase_ATP-bd"/>
</dbReference>
<evidence type="ECO:0000256" key="5">
    <source>
        <dbReference type="ARBA" id="ARBA00022840"/>
    </source>
</evidence>
<protein>
    <recommendedName>
        <fullName evidence="1">RNA helicase</fullName>
        <ecNumber evidence="1">3.6.4.13</ecNumber>
    </recommendedName>
</protein>